<proteinExistence type="inferred from homology"/>
<name>A0A3N2GRC6_9PSEU</name>
<dbReference type="Pfam" id="PF02775">
    <property type="entry name" value="TPP_enzyme_C"/>
    <property type="match status" value="1"/>
</dbReference>
<dbReference type="Proteomes" id="UP000274843">
    <property type="component" value="Unassembled WGS sequence"/>
</dbReference>
<dbReference type="Gene3D" id="3.40.50.970">
    <property type="match status" value="2"/>
</dbReference>
<dbReference type="CDD" id="cd00568">
    <property type="entry name" value="TPP_enzymes"/>
    <property type="match status" value="1"/>
</dbReference>
<dbReference type="PANTHER" id="PTHR18968:SF13">
    <property type="entry name" value="ACETOLACTATE SYNTHASE CATALYTIC SUBUNIT, MITOCHONDRIAL"/>
    <property type="match status" value="1"/>
</dbReference>
<dbReference type="InterPro" id="IPR000399">
    <property type="entry name" value="TPP-bd_CS"/>
</dbReference>
<dbReference type="GO" id="GO:0009099">
    <property type="term" value="P:L-valine biosynthetic process"/>
    <property type="evidence" value="ECO:0007669"/>
    <property type="project" value="TreeGrafter"/>
</dbReference>
<dbReference type="GO" id="GO:0000287">
    <property type="term" value="F:magnesium ion binding"/>
    <property type="evidence" value="ECO:0007669"/>
    <property type="project" value="InterPro"/>
</dbReference>
<dbReference type="GO" id="GO:0030976">
    <property type="term" value="F:thiamine pyrophosphate binding"/>
    <property type="evidence" value="ECO:0007669"/>
    <property type="project" value="InterPro"/>
</dbReference>
<dbReference type="PANTHER" id="PTHR18968">
    <property type="entry name" value="THIAMINE PYROPHOSPHATE ENZYMES"/>
    <property type="match status" value="1"/>
</dbReference>
<evidence type="ECO:0000256" key="1">
    <source>
        <dbReference type="ARBA" id="ARBA00001964"/>
    </source>
</evidence>
<protein>
    <submittedName>
        <fullName evidence="8">Acetolactate synthase-1/2/3 large subunit</fullName>
    </submittedName>
</protein>
<dbReference type="GO" id="GO:0050660">
    <property type="term" value="F:flavin adenine dinucleotide binding"/>
    <property type="evidence" value="ECO:0007669"/>
    <property type="project" value="TreeGrafter"/>
</dbReference>
<comment type="caution">
    <text evidence="8">The sequence shown here is derived from an EMBL/GenBank/DDBJ whole genome shotgun (WGS) entry which is preliminary data.</text>
</comment>
<dbReference type="Pfam" id="PF02776">
    <property type="entry name" value="TPP_enzyme_N"/>
    <property type="match status" value="1"/>
</dbReference>
<dbReference type="GO" id="GO:0003984">
    <property type="term" value="F:acetolactate synthase activity"/>
    <property type="evidence" value="ECO:0007669"/>
    <property type="project" value="TreeGrafter"/>
</dbReference>
<comment type="similarity">
    <text evidence="2 4">Belongs to the TPP enzyme family.</text>
</comment>
<accession>A0A3N2GRC6</accession>
<evidence type="ECO:0000313" key="8">
    <source>
        <dbReference type="EMBL" id="ROS38465.1"/>
    </source>
</evidence>
<dbReference type="InterPro" id="IPR029035">
    <property type="entry name" value="DHS-like_NAD/FAD-binding_dom"/>
</dbReference>
<dbReference type="EMBL" id="RKHY01000001">
    <property type="protein sequence ID" value="ROS38465.1"/>
    <property type="molecule type" value="Genomic_DNA"/>
</dbReference>
<sequence>MTSPTVAEALAAGLARHQVTAIFGQSLPSALFLATPRHAIRQVAYRTENAGGAMADGYARVSGRIGVVAAQNGPAATLLVPPLAEAMKASVPVLALVQEVPRANRDRNAFQEFDHEALFASCAKWVRRLDDPARVDDYLDMAIATACSGRPGPVVLLLPRDVLTVAVPPGTTARRARLGTFPQDPVRPAAESVARAAELLRTARRPVVVAGGGVHLSGASAALARLQERASLPVGTTTMGKGAVDEQHPLSLGIVSNYMGHGSMSRHVRPVVQEADVVLLVGTRTNENGTDAWRAFPAEATYIHIDVDAAEVGRNYEAVRLVGDARLTLEDLCAALEAGDLAARQTARDDVAERIAGARRAAEVDLAPLVTGESVPLRPERVVAELDAVVRDLDVVFAADASYSTIWMANQLRARHAGQRFLAPRGLAGLGWGVPLALGARVARPGAVVVALVGDGGFGHVWSELETAVREDLPIVVVLLNNGILGFQKHVELVQFGAHTSATDFVSVDHAAVARACGADGVRVDAVADLGPALAKAVGSGRPTLVEVLCDPDAYPPITAWDEVGKRAIRGTGGTA</sequence>
<dbReference type="InterPro" id="IPR045229">
    <property type="entry name" value="TPP_enz"/>
</dbReference>
<organism evidence="8 9">
    <name type="scientific">Amycolatopsis thermoflava</name>
    <dbReference type="NCBI Taxonomy" id="84480"/>
    <lineage>
        <taxon>Bacteria</taxon>
        <taxon>Bacillati</taxon>
        <taxon>Actinomycetota</taxon>
        <taxon>Actinomycetes</taxon>
        <taxon>Pseudonocardiales</taxon>
        <taxon>Pseudonocardiaceae</taxon>
        <taxon>Amycolatopsis</taxon>
        <taxon>Amycolatopsis methanolica group</taxon>
    </lineage>
</organism>
<dbReference type="InterPro" id="IPR029061">
    <property type="entry name" value="THDP-binding"/>
</dbReference>
<keyword evidence="9" id="KW-1185">Reference proteome</keyword>
<gene>
    <name evidence="8" type="ORF">EDD35_0742</name>
</gene>
<dbReference type="InterPro" id="IPR012001">
    <property type="entry name" value="Thiamin_PyroP_enz_TPP-bd_dom"/>
</dbReference>
<dbReference type="CDD" id="cd07035">
    <property type="entry name" value="TPP_PYR_POX_like"/>
    <property type="match status" value="1"/>
</dbReference>
<dbReference type="InterPro" id="IPR012000">
    <property type="entry name" value="Thiamin_PyroP_enz_cen_dom"/>
</dbReference>
<dbReference type="InterPro" id="IPR011766">
    <property type="entry name" value="TPP_enzyme_TPP-bd"/>
</dbReference>
<dbReference type="PROSITE" id="PS00187">
    <property type="entry name" value="TPP_ENZYMES"/>
    <property type="match status" value="1"/>
</dbReference>
<evidence type="ECO:0000259" key="7">
    <source>
        <dbReference type="Pfam" id="PF02776"/>
    </source>
</evidence>
<evidence type="ECO:0000256" key="2">
    <source>
        <dbReference type="ARBA" id="ARBA00007812"/>
    </source>
</evidence>
<evidence type="ECO:0000256" key="3">
    <source>
        <dbReference type="ARBA" id="ARBA00023052"/>
    </source>
</evidence>
<evidence type="ECO:0000259" key="5">
    <source>
        <dbReference type="Pfam" id="PF00205"/>
    </source>
</evidence>
<feature type="domain" description="Thiamine pyrophosphate enzyme TPP-binding" evidence="6">
    <location>
        <begin position="401"/>
        <end position="548"/>
    </location>
</feature>
<dbReference type="GO" id="GO:0005948">
    <property type="term" value="C:acetolactate synthase complex"/>
    <property type="evidence" value="ECO:0007669"/>
    <property type="project" value="TreeGrafter"/>
</dbReference>
<comment type="cofactor">
    <cofactor evidence="1">
        <name>thiamine diphosphate</name>
        <dbReference type="ChEBI" id="CHEBI:58937"/>
    </cofactor>
</comment>
<feature type="domain" description="Thiamine pyrophosphate enzyme central" evidence="5">
    <location>
        <begin position="193"/>
        <end position="332"/>
    </location>
</feature>
<feature type="domain" description="Thiamine pyrophosphate enzyme N-terminal TPP-binding" evidence="7">
    <location>
        <begin position="5"/>
        <end position="117"/>
    </location>
</feature>
<dbReference type="Gene3D" id="3.40.50.1220">
    <property type="entry name" value="TPP-binding domain"/>
    <property type="match status" value="1"/>
</dbReference>
<dbReference type="AlphaFoldDB" id="A0A3N2GRC6"/>
<dbReference type="Pfam" id="PF00205">
    <property type="entry name" value="TPP_enzyme_M"/>
    <property type="match status" value="1"/>
</dbReference>
<dbReference type="NCBIfam" id="NF004772">
    <property type="entry name" value="PRK06112.1"/>
    <property type="match status" value="1"/>
</dbReference>
<dbReference type="RefSeq" id="WP_123682836.1">
    <property type="nucleotide sequence ID" value="NZ_RKHY01000001.1"/>
</dbReference>
<keyword evidence="3 4" id="KW-0786">Thiamine pyrophosphate</keyword>
<evidence type="ECO:0000259" key="6">
    <source>
        <dbReference type="Pfam" id="PF02775"/>
    </source>
</evidence>
<evidence type="ECO:0000256" key="4">
    <source>
        <dbReference type="RuleBase" id="RU362132"/>
    </source>
</evidence>
<dbReference type="SUPFAM" id="SSF52518">
    <property type="entry name" value="Thiamin diphosphate-binding fold (THDP-binding)"/>
    <property type="match status" value="2"/>
</dbReference>
<dbReference type="SUPFAM" id="SSF52467">
    <property type="entry name" value="DHS-like NAD/FAD-binding domain"/>
    <property type="match status" value="1"/>
</dbReference>
<dbReference type="GO" id="GO:0009097">
    <property type="term" value="P:isoleucine biosynthetic process"/>
    <property type="evidence" value="ECO:0007669"/>
    <property type="project" value="TreeGrafter"/>
</dbReference>
<reference evidence="8 9" key="1">
    <citation type="submission" date="2018-11" db="EMBL/GenBank/DDBJ databases">
        <title>Sequencing the genomes of 1000 actinobacteria strains.</title>
        <authorList>
            <person name="Klenk H.-P."/>
        </authorList>
    </citation>
    <scope>NUCLEOTIDE SEQUENCE [LARGE SCALE GENOMIC DNA]</scope>
    <source>
        <strain evidence="8 9">DSM 44348</strain>
    </source>
</reference>
<dbReference type="GeneID" id="301842212"/>
<evidence type="ECO:0000313" key="9">
    <source>
        <dbReference type="Proteomes" id="UP000274843"/>
    </source>
</evidence>